<keyword evidence="4 5" id="KW-0472">Membrane</keyword>
<dbReference type="EMBL" id="AP021874">
    <property type="protein sequence ID" value="BBO68622.1"/>
    <property type="molecule type" value="Genomic_DNA"/>
</dbReference>
<dbReference type="AlphaFoldDB" id="A0A5K7YGC5"/>
<evidence type="ECO:0000256" key="1">
    <source>
        <dbReference type="ARBA" id="ARBA00004141"/>
    </source>
</evidence>
<feature type="domain" description="Methylamine utilisation protein MauE" evidence="6">
    <location>
        <begin position="12"/>
        <end position="140"/>
    </location>
</feature>
<proteinExistence type="predicted"/>
<keyword evidence="3 5" id="KW-1133">Transmembrane helix</keyword>
<comment type="subcellular location">
    <subcellularLocation>
        <location evidence="1">Membrane</location>
        <topology evidence="1">Multi-pass membrane protein</topology>
    </subcellularLocation>
</comment>
<gene>
    <name evidence="7" type="ORF">DSCA_25520</name>
</gene>
<feature type="transmembrane region" description="Helical" evidence="5">
    <location>
        <begin position="82"/>
        <end position="103"/>
    </location>
</feature>
<dbReference type="UniPathway" id="UPA00895"/>
<feature type="transmembrane region" description="Helical" evidence="5">
    <location>
        <begin position="123"/>
        <end position="143"/>
    </location>
</feature>
<feature type="transmembrane region" description="Helical" evidence="5">
    <location>
        <begin position="17"/>
        <end position="35"/>
    </location>
</feature>
<dbReference type="GO" id="GO:0030416">
    <property type="term" value="P:methylamine metabolic process"/>
    <property type="evidence" value="ECO:0007669"/>
    <property type="project" value="InterPro"/>
</dbReference>
<keyword evidence="2 5" id="KW-0812">Transmembrane</keyword>
<protein>
    <recommendedName>
        <fullName evidence="6">Methylamine utilisation protein MauE domain-containing protein</fullName>
    </recommendedName>
</protein>
<dbReference type="KEGG" id="dalk:DSCA_25520"/>
<reference evidence="7 8" key="1">
    <citation type="submission" date="2019-11" db="EMBL/GenBank/DDBJ databases">
        <title>Comparative genomics of hydrocarbon-degrading Desulfosarcina strains.</title>
        <authorList>
            <person name="Watanabe M."/>
            <person name="Kojima H."/>
            <person name="Fukui M."/>
        </authorList>
    </citation>
    <scope>NUCLEOTIDE SEQUENCE [LARGE SCALE GENOMIC DNA]</scope>
    <source>
        <strain evidence="7 8">PL12</strain>
    </source>
</reference>
<evidence type="ECO:0000256" key="4">
    <source>
        <dbReference type="ARBA" id="ARBA00023136"/>
    </source>
</evidence>
<dbReference type="InterPro" id="IPR009908">
    <property type="entry name" value="Methylamine_util_MauE"/>
</dbReference>
<evidence type="ECO:0000256" key="5">
    <source>
        <dbReference type="SAM" id="Phobius"/>
    </source>
</evidence>
<keyword evidence="8" id="KW-1185">Reference proteome</keyword>
<dbReference type="OrthoDB" id="5420183at2"/>
<evidence type="ECO:0000256" key="3">
    <source>
        <dbReference type="ARBA" id="ARBA00022989"/>
    </source>
</evidence>
<evidence type="ECO:0000313" key="8">
    <source>
        <dbReference type="Proteomes" id="UP000427906"/>
    </source>
</evidence>
<organism evidence="7 8">
    <name type="scientific">Desulfosarcina alkanivorans</name>
    <dbReference type="NCBI Taxonomy" id="571177"/>
    <lineage>
        <taxon>Bacteria</taxon>
        <taxon>Pseudomonadati</taxon>
        <taxon>Thermodesulfobacteriota</taxon>
        <taxon>Desulfobacteria</taxon>
        <taxon>Desulfobacterales</taxon>
        <taxon>Desulfosarcinaceae</taxon>
        <taxon>Desulfosarcina</taxon>
    </lineage>
</organism>
<dbReference type="GO" id="GO:0016020">
    <property type="term" value="C:membrane"/>
    <property type="evidence" value="ECO:0007669"/>
    <property type="project" value="UniProtKB-SubCell"/>
</dbReference>
<feature type="transmembrane region" description="Helical" evidence="5">
    <location>
        <begin position="55"/>
        <end position="75"/>
    </location>
</feature>
<evidence type="ECO:0000259" key="6">
    <source>
        <dbReference type="Pfam" id="PF07291"/>
    </source>
</evidence>
<dbReference type="Proteomes" id="UP000427906">
    <property type="component" value="Chromosome"/>
</dbReference>
<accession>A0A5K7YGC5</accession>
<dbReference type="Pfam" id="PF07291">
    <property type="entry name" value="MauE"/>
    <property type="match status" value="1"/>
</dbReference>
<evidence type="ECO:0000313" key="7">
    <source>
        <dbReference type="EMBL" id="BBO68622.1"/>
    </source>
</evidence>
<evidence type="ECO:0000256" key="2">
    <source>
        <dbReference type="ARBA" id="ARBA00022692"/>
    </source>
</evidence>
<sequence length="176" mass="19622">MYADTHSMPVLAWMYRFFRWILGCIFIYSGTTKLLAPKTFAVLIEAYGLVPDGLIMPVAMILPVMEVVAGAGLMVDIRGSLTVIAGLLVLFITILGYGILMGLDVDCGCFGPEDPEAEAFHGLRAALYRDMLMMAAVGFLYGWRRYCDVRPRTIRRLVNGRFAKINIMPTLKNEES</sequence>
<name>A0A5K7YGC5_9BACT</name>